<dbReference type="EMBL" id="BONG01000052">
    <property type="protein sequence ID" value="GIF92878.1"/>
    <property type="molecule type" value="Genomic_DNA"/>
</dbReference>
<keyword evidence="2" id="KW-1185">Reference proteome</keyword>
<evidence type="ECO:0000313" key="1">
    <source>
        <dbReference type="EMBL" id="GIF92878.1"/>
    </source>
</evidence>
<name>A0A8J3NUH1_9ACTN</name>
<sequence length="102" mass="10719">MRGSVAVLRRDCWSEPKALTAYSTQSAPYMAVRGRGPNPTDTPAAAVNTAIPMITVHAYRCSCRPAEAAGVLDMGVHLSAQTLTSVVVVHHPGRAGGLPPRL</sequence>
<protein>
    <submittedName>
        <fullName evidence="1">Uncharacterized protein</fullName>
    </submittedName>
</protein>
<gene>
    <name evidence="1" type="ORF">Cch02nite_63220</name>
</gene>
<comment type="caution">
    <text evidence="1">The sequence shown here is derived from an EMBL/GenBank/DDBJ whole genome shotgun (WGS) entry which is preliminary data.</text>
</comment>
<proteinExistence type="predicted"/>
<reference evidence="1 2" key="1">
    <citation type="submission" date="2021-01" db="EMBL/GenBank/DDBJ databases">
        <title>Whole genome shotgun sequence of Catellatospora chokoriensis NBRC 107358.</title>
        <authorList>
            <person name="Komaki H."/>
            <person name="Tamura T."/>
        </authorList>
    </citation>
    <scope>NUCLEOTIDE SEQUENCE [LARGE SCALE GENOMIC DNA]</scope>
    <source>
        <strain evidence="1 2">NBRC 107358</strain>
    </source>
</reference>
<dbReference type="Proteomes" id="UP000619293">
    <property type="component" value="Unassembled WGS sequence"/>
</dbReference>
<dbReference type="AlphaFoldDB" id="A0A8J3NUH1"/>
<organism evidence="1 2">
    <name type="scientific">Catellatospora chokoriensis</name>
    <dbReference type="NCBI Taxonomy" id="310353"/>
    <lineage>
        <taxon>Bacteria</taxon>
        <taxon>Bacillati</taxon>
        <taxon>Actinomycetota</taxon>
        <taxon>Actinomycetes</taxon>
        <taxon>Micromonosporales</taxon>
        <taxon>Micromonosporaceae</taxon>
        <taxon>Catellatospora</taxon>
    </lineage>
</organism>
<evidence type="ECO:0000313" key="2">
    <source>
        <dbReference type="Proteomes" id="UP000619293"/>
    </source>
</evidence>
<accession>A0A8J3NUH1</accession>